<evidence type="ECO:0000313" key="2">
    <source>
        <dbReference type="EMBL" id="REG23459.1"/>
    </source>
</evidence>
<comment type="caution">
    <text evidence="2">The sequence shown here is derived from an EMBL/GenBank/DDBJ whole genome shotgun (WGS) entry which is preliminary data.</text>
</comment>
<dbReference type="InterPro" id="IPR036249">
    <property type="entry name" value="Thioredoxin-like_sf"/>
</dbReference>
<dbReference type="Gene3D" id="3.40.30.10">
    <property type="entry name" value="Glutaredoxin"/>
    <property type="match status" value="1"/>
</dbReference>
<name>A0A3E0AUR0_9STAP</name>
<dbReference type="InterPro" id="IPR002109">
    <property type="entry name" value="Glutaredoxin"/>
</dbReference>
<dbReference type="Pfam" id="PF00462">
    <property type="entry name" value="Glutaredoxin"/>
    <property type="match status" value="1"/>
</dbReference>
<reference evidence="2 3" key="1">
    <citation type="submission" date="2018-08" db="EMBL/GenBank/DDBJ databases">
        <title>Genomic Encyclopedia of Type Strains, Phase IV (KMG-IV): sequencing the most valuable type-strain genomes for metagenomic binning, comparative biology and taxonomic classification.</title>
        <authorList>
            <person name="Goeker M."/>
        </authorList>
    </citation>
    <scope>NUCLEOTIDE SEQUENCE [LARGE SCALE GENOMIC DNA]</scope>
    <source>
        <strain evidence="2 3">DSM 17274</strain>
    </source>
</reference>
<dbReference type="EMBL" id="QUMW01000013">
    <property type="protein sequence ID" value="REG23459.1"/>
    <property type="molecule type" value="Genomic_DNA"/>
</dbReference>
<feature type="domain" description="Glutaredoxin" evidence="1">
    <location>
        <begin position="6"/>
        <end position="64"/>
    </location>
</feature>
<accession>A0A3E0AUR0</accession>
<keyword evidence="3" id="KW-1185">Reference proteome</keyword>
<dbReference type="GO" id="GO:0009055">
    <property type="term" value="F:electron transfer activity"/>
    <property type="evidence" value="ECO:0007669"/>
    <property type="project" value="TreeGrafter"/>
</dbReference>
<dbReference type="PANTHER" id="PTHR34386:SF1">
    <property type="entry name" value="GLUTAREDOXIN-LIKE PROTEIN NRDH"/>
    <property type="match status" value="1"/>
</dbReference>
<evidence type="ECO:0000313" key="3">
    <source>
        <dbReference type="Proteomes" id="UP000257076"/>
    </source>
</evidence>
<dbReference type="OrthoDB" id="9795531at2"/>
<sequence length="78" mass="8568">MTEKAVIYTSATCPVCGMAKDLLNSMDIEYKEIKVDINPVSTVRLIVKTGKFTVPQTIIKGTVISGFNPDKVIEAVHR</sequence>
<dbReference type="SUPFAM" id="SSF52833">
    <property type="entry name" value="Thioredoxin-like"/>
    <property type="match status" value="1"/>
</dbReference>
<dbReference type="RefSeq" id="WP_115885615.1">
    <property type="nucleotide sequence ID" value="NZ_CBCSHX010000004.1"/>
</dbReference>
<organism evidence="2 3">
    <name type="scientific">Jeotgalicoccus halotolerans</name>
    <dbReference type="NCBI Taxonomy" id="157227"/>
    <lineage>
        <taxon>Bacteria</taxon>
        <taxon>Bacillati</taxon>
        <taxon>Bacillota</taxon>
        <taxon>Bacilli</taxon>
        <taxon>Bacillales</taxon>
        <taxon>Staphylococcaceae</taxon>
        <taxon>Jeotgalicoccus</taxon>
    </lineage>
</organism>
<dbReference type="PROSITE" id="PS51354">
    <property type="entry name" value="GLUTAREDOXIN_2"/>
    <property type="match status" value="1"/>
</dbReference>
<proteinExistence type="predicted"/>
<gene>
    <name evidence="2" type="ORF">DFR63_1835</name>
</gene>
<dbReference type="GO" id="GO:0045454">
    <property type="term" value="P:cell redox homeostasis"/>
    <property type="evidence" value="ECO:0007669"/>
    <property type="project" value="TreeGrafter"/>
</dbReference>
<dbReference type="Proteomes" id="UP000257076">
    <property type="component" value="Unassembled WGS sequence"/>
</dbReference>
<protein>
    <submittedName>
        <fullName evidence="2">Glutaredoxin 3</fullName>
    </submittedName>
</protein>
<evidence type="ECO:0000259" key="1">
    <source>
        <dbReference type="Pfam" id="PF00462"/>
    </source>
</evidence>
<dbReference type="AlphaFoldDB" id="A0A3E0AUR0"/>
<dbReference type="CDD" id="cd02976">
    <property type="entry name" value="NrdH"/>
    <property type="match status" value="1"/>
</dbReference>
<dbReference type="InterPro" id="IPR051548">
    <property type="entry name" value="Grx-like_ET"/>
</dbReference>
<dbReference type="PANTHER" id="PTHR34386">
    <property type="entry name" value="GLUTAREDOXIN"/>
    <property type="match status" value="1"/>
</dbReference>